<comment type="caution">
    <text evidence="3">The sequence shown here is derived from an EMBL/GenBank/DDBJ whole genome shotgun (WGS) entry which is preliminary data.</text>
</comment>
<dbReference type="SUPFAM" id="SSF52540">
    <property type="entry name" value="P-loop containing nucleoside triphosphate hydrolases"/>
    <property type="match status" value="1"/>
</dbReference>
<proteinExistence type="predicted"/>
<accession>A0AAV0KZ04</accession>
<evidence type="ECO:0000256" key="1">
    <source>
        <dbReference type="ARBA" id="ARBA00022884"/>
    </source>
</evidence>
<feature type="domain" description="Helicase C-terminal" evidence="2">
    <location>
        <begin position="1"/>
        <end position="127"/>
    </location>
</feature>
<dbReference type="SMART" id="SM00490">
    <property type="entry name" value="HELICc"/>
    <property type="match status" value="1"/>
</dbReference>
<gene>
    <name evidence="3" type="ORF">LITE_LOCUS20985</name>
</gene>
<dbReference type="InterPro" id="IPR001650">
    <property type="entry name" value="Helicase_C-like"/>
</dbReference>
<evidence type="ECO:0000259" key="2">
    <source>
        <dbReference type="PROSITE" id="PS51194"/>
    </source>
</evidence>
<keyword evidence="4" id="KW-1185">Reference proteome</keyword>
<name>A0AAV0KZ04_9ROSI</name>
<evidence type="ECO:0000313" key="4">
    <source>
        <dbReference type="Proteomes" id="UP001154282"/>
    </source>
</evidence>
<dbReference type="Proteomes" id="UP001154282">
    <property type="component" value="Unassembled WGS sequence"/>
</dbReference>
<dbReference type="AlphaFoldDB" id="A0AAV0KZ04"/>
<protein>
    <recommendedName>
        <fullName evidence="2">Helicase C-terminal domain-containing protein</fullName>
    </recommendedName>
</protein>
<dbReference type="Pfam" id="PF00271">
    <property type="entry name" value="Helicase_C"/>
    <property type="match status" value="1"/>
</dbReference>
<dbReference type="Gene3D" id="3.40.50.300">
    <property type="entry name" value="P-loop containing nucleotide triphosphate hydrolases"/>
    <property type="match status" value="1"/>
</dbReference>
<dbReference type="GO" id="GO:0003723">
    <property type="term" value="F:RNA binding"/>
    <property type="evidence" value="ECO:0007669"/>
    <property type="project" value="UniProtKB-KW"/>
</dbReference>
<dbReference type="PROSITE" id="PS51194">
    <property type="entry name" value="HELICASE_CTER"/>
    <property type="match status" value="1"/>
</dbReference>
<dbReference type="InterPro" id="IPR027417">
    <property type="entry name" value="P-loop_NTPase"/>
</dbReference>
<dbReference type="CDD" id="cd18787">
    <property type="entry name" value="SF2_C_DEAD"/>
    <property type="match status" value="1"/>
</dbReference>
<sequence>MRQRDVIGIGETSSGKTAAFVLPILEGSLKSREISLEGFGTKRYNVLVATDVAGRGIDIPNVAHVIIYDMMGSIEGYTHRIRCTGRAGKTGVATTFLTFQDTNVFYDFKQMLVQSNSVVPPELAKHEVSKFKYGSNTYRPLRRNDPIFTH</sequence>
<evidence type="ECO:0000313" key="3">
    <source>
        <dbReference type="EMBL" id="CAI0426933.1"/>
    </source>
</evidence>
<organism evidence="3 4">
    <name type="scientific">Linum tenue</name>
    <dbReference type="NCBI Taxonomy" id="586396"/>
    <lineage>
        <taxon>Eukaryota</taxon>
        <taxon>Viridiplantae</taxon>
        <taxon>Streptophyta</taxon>
        <taxon>Embryophyta</taxon>
        <taxon>Tracheophyta</taxon>
        <taxon>Spermatophyta</taxon>
        <taxon>Magnoliopsida</taxon>
        <taxon>eudicotyledons</taxon>
        <taxon>Gunneridae</taxon>
        <taxon>Pentapetalae</taxon>
        <taxon>rosids</taxon>
        <taxon>fabids</taxon>
        <taxon>Malpighiales</taxon>
        <taxon>Linaceae</taxon>
        <taxon>Linum</taxon>
    </lineage>
</organism>
<keyword evidence="1" id="KW-0694">RNA-binding</keyword>
<dbReference type="EMBL" id="CAMGYJ010000005">
    <property type="protein sequence ID" value="CAI0426933.1"/>
    <property type="molecule type" value="Genomic_DNA"/>
</dbReference>
<reference evidence="3" key="1">
    <citation type="submission" date="2022-08" db="EMBL/GenBank/DDBJ databases">
        <authorList>
            <person name="Gutierrez-Valencia J."/>
        </authorList>
    </citation>
    <scope>NUCLEOTIDE SEQUENCE</scope>
</reference>
<dbReference type="PANTHER" id="PTHR47958">
    <property type="entry name" value="ATP-DEPENDENT RNA HELICASE DBP3"/>
    <property type="match status" value="1"/>
</dbReference>